<evidence type="ECO:0000256" key="6">
    <source>
        <dbReference type="RuleBase" id="RU000411"/>
    </source>
</evidence>
<name>A0A7J8K1L4_MOLMO</name>
<gene>
    <name evidence="8" type="ORF">HJG59_016318</name>
</gene>
<keyword evidence="5" id="KW-0325">Glycoprotein</keyword>
<dbReference type="InterPro" id="IPR042185">
    <property type="entry name" value="Serpin_sf_2"/>
</dbReference>
<dbReference type="InterPro" id="IPR023795">
    <property type="entry name" value="Serpin_CS"/>
</dbReference>
<dbReference type="EMBL" id="JACASF010000001">
    <property type="protein sequence ID" value="KAF6502560.1"/>
    <property type="molecule type" value="Genomic_DNA"/>
</dbReference>
<keyword evidence="9" id="KW-1185">Reference proteome</keyword>
<dbReference type="GO" id="GO:0005615">
    <property type="term" value="C:extracellular space"/>
    <property type="evidence" value="ECO:0007669"/>
    <property type="project" value="InterPro"/>
</dbReference>
<keyword evidence="3" id="KW-0732">Signal</keyword>
<dbReference type="Gene3D" id="3.30.497.10">
    <property type="entry name" value="Antithrombin, subunit I, domain 2"/>
    <property type="match status" value="1"/>
</dbReference>
<dbReference type="PROSITE" id="PS00284">
    <property type="entry name" value="SERPIN"/>
    <property type="match status" value="1"/>
</dbReference>
<feature type="domain" description="Serpin" evidence="7">
    <location>
        <begin position="83"/>
        <end position="431"/>
    </location>
</feature>
<accession>A0A7J8K1L4</accession>
<organism evidence="8 9">
    <name type="scientific">Molossus molossus</name>
    <name type="common">Pallas' mastiff bat</name>
    <name type="synonym">Vespertilio molossus</name>
    <dbReference type="NCBI Taxonomy" id="27622"/>
    <lineage>
        <taxon>Eukaryota</taxon>
        <taxon>Metazoa</taxon>
        <taxon>Chordata</taxon>
        <taxon>Craniata</taxon>
        <taxon>Vertebrata</taxon>
        <taxon>Euteleostomi</taxon>
        <taxon>Mammalia</taxon>
        <taxon>Eutheria</taxon>
        <taxon>Laurasiatheria</taxon>
        <taxon>Chiroptera</taxon>
        <taxon>Yangochiroptera</taxon>
        <taxon>Molossidae</taxon>
        <taxon>Molossus</taxon>
    </lineage>
</organism>
<evidence type="ECO:0000313" key="9">
    <source>
        <dbReference type="Proteomes" id="UP000550707"/>
    </source>
</evidence>
<dbReference type="PANTHER" id="PTHR11461">
    <property type="entry name" value="SERINE PROTEASE INHIBITOR, SERPIN"/>
    <property type="match status" value="1"/>
</dbReference>
<evidence type="ECO:0000256" key="3">
    <source>
        <dbReference type="ARBA" id="ARBA00022729"/>
    </source>
</evidence>
<comment type="caution">
    <text evidence="8">The sequence shown here is derived from an EMBL/GenBank/DDBJ whole genome shotgun (WGS) entry which is preliminary data.</text>
</comment>
<dbReference type="AlphaFoldDB" id="A0A7J8K1L4"/>
<sequence length="434" mass="49498">MPNQLWLFTWCEPVAGGLIVWPDLGMMPLFSCRTMPSSTWGLLLLAGLNCLAPASLIQEEDTLLHDHEKHNYKIAPNMADFAYTLYRQVAHQSSTTNIFISPLSIAQAFVILAMGATGETHTQIMDSINMNMFAVPDAEVYHLIWFLLNQTRTQLTSSNMLFIDSNLKTEVKFLEDIRKLYYSKVFSINFRDAGAQKQINDYIEKETQGNTVDLVKEFDNNTSLALVNYVFFKGQWKDTFESEHLVGNFHVDKKTTIRGPMTQYFGKFHVLYDKKLSSWVVLQHYMGNPAFLFMPKQGMIQQLEARLCRRELARIRRGIKNRSASLLLPKLSISGTYDLETFLGKLGIARVFSNGAELSGISEEVPLKLSKALHKAVMTIDDNVKEHSGDSLLKKEKEVKHVTIKFNRPFLVYIMDETLSFPLFMGRMVKPPGK</sequence>
<protein>
    <submittedName>
        <fullName evidence="8">Serpin family A member 1</fullName>
    </submittedName>
</protein>
<dbReference type="SMART" id="SM00093">
    <property type="entry name" value="SERPIN"/>
    <property type="match status" value="1"/>
</dbReference>
<dbReference type="PANTHER" id="PTHR11461:SF165">
    <property type="entry name" value="ALPHA-1-ANTITRYPSIN"/>
    <property type="match status" value="1"/>
</dbReference>
<evidence type="ECO:0000256" key="5">
    <source>
        <dbReference type="ARBA" id="ARBA00023180"/>
    </source>
</evidence>
<dbReference type="GO" id="GO:0004867">
    <property type="term" value="F:serine-type endopeptidase inhibitor activity"/>
    <property type="evidence" value="ECO:0007669"/>
    <property type="project" value="UniProtKB-KW"/>
</dbReference>
<comment type="similarity">
    <text evidence="1 6">Belongs to the serpin family.</text>
</comment>
<evidence type="ECO:0000256" key="2">
    <source>
        <dbReference type="ARBA" id="ARBA00022690"/>
    </source>
</evidence>
<dbReference type="InterPro" id="IPR042178">
    <property type="entry name" value="Serpin_sf_1"/>
</dbReference>
<keyword evidence="4" id="KW-0722">Serine protease inhibitor</keyword>
<evidence type="ECO:0000313" key="8">
    <source>
        <dbReference type="EMBL" id="KAF6502560.1"/>
    </source>
</evidence>
<dbReference type="InterPro" id="IPR023796">
    <property type="entry name" value="Serpin_dom"/>
</dbReference>
<reference evidence="8 9" key="1">
    <citation type="journal article" date="2020" name="Nature">
        <title>Six reference-quality genomes reveal evolution of bat adaptations.</title>
        <authorList>
            <person name="Jebb D."/>
            <person name="Huang Z."/>
            <person name="Pippel M."/>
            <person name="Hughes G.M."/>
            <person name="Lavrichenko K."/>
            <person name="Devanna P."/>
            <person name="Winkler S."/>
            <person name="Jermiin L.S."/>
            <person name="Skirmuntt E.C."/>
            <person name="Katzourakis A."/>
            <person name="Burkitt-Gray L."/>
            <person name="Ray D.A."/>
            <person name="Sullivan K.A.M."/>
            <person name="Roscito J.G."/>
            <person name="Kirilenko B.M."/>
            <person name="Davalos L.M."/>
            <person name="Corthals A.P."/>
            <person name="Power M.L."/>
            <person name="Jones G."/>
            <person name="Ransome R.D."/>
            <person name="Dechmann D.K.N."/>
            <person name="Locatelli A.G."/>
            <person name="Puechmaille S.J."/>
            <person name="Fedrigo O."/>
            <person name="Jarvis E.D."/>
            <person name="Hiller M."/>
            <person name="Vernes S.C."/>
            <person name="Myers E.W."/>
            <person name="Teeling E.C."/>
        </authorList>
    </citation>
    <scope>NUCLEOTIDE SEQUENCE [LARGE SCALE GENOMIC DNA]</scope>
    <source>
        <strain evidence="8">MMolMol1</strain>
        <tissue evidence="8">Muscle</tissue>
    </source>
</reference>
<dbReference type="InterPro" id="IPR036186">
    <property type="entry name" value="Serpin_sf"/>
</dbReference>
<dbReference type="FunFam" id="3.30.497.10:FF:000001">
    <property type="entry name" value="Serine protease inhibitor"/>
    <property type="match status" value="1"/>
</dbReference>
<dbReference type="Proteomes" id="UP000550707">
    <property type="component" value="Unassembled WGS sequence"/>
</dbReference>
<dbReference type="SUPFAM" id="SSF56574">
    <property type="entry name" value="Serpins"/>
    <property type="match status" value="1"/>
</dbReference>
<evidence type="ECO:0000256" key="1">
    <source>
        <dbReference type="ARBA" id="ARBA00009500"/>
    </source>
</evidence>
<proteinExistence type="inferred from homology"/>
<dbReference type="InterPro" id="IPR000215">
    <property type="entry name" value="Serpin_fam"/>
</dbReference>
<evidence type="ECO:0000256" key="4">
    <source>
        <dbReference type="ARBA" id="ARBA00022900"/>
    </source>
</evidence>
<dbReference type="Gene3D" id="2.30.39.10">
    <property type="entry name" value="Alpha-1-antitrypsin, domain 1"/>
    <property type="match status" value="1"/>
</dbReference>
<dbReference type="Pfam" id="PF00079">
    <property type="entry name" value="Serpin"/>
    <property type="match status" value="1"/>
</dbReference>
<keyword evidence="2" id="KW-0646">Protease inhibitor</keyword>
<evidence type="ECO:0000259" key="7">
    <source>
        <dbReference type="SMART" id="SM00093"/>
    </source>
</evidence>
<dbReference type="InParanoid" id="A0A7J8K1L4"/>